<sequence>MDNIETSNGRPGLQVAADHPLVCDLNALAAKHGLAGCVLIAFDVESDRVSTTAGGTNPGFVEAGMMPLADELLARIDNGEFDPK</sequence>
<dbReference type="EMBL" id="CP101701">
    <property type="protein sequence ID" value="UUC21952.1"/>
    <property type="molecule type" value="Genomic_DNA"/>
</dbReference>
<dbReference type="AlphaFoldDB" id="A0AAJ5I1B8"/>
<evidence type="ECO:0000313" key="1">
    <source>
        <dbReference type="EMBL" id="UUC21952.1"/>
    </source>
</evidence>
<name>A0AAJ5I1B8_9PSED</name>
<geneLocation type="plasmid" evidence="1 2">
    <name>pMD9A</name>
</geneLocation>
<protein>
    <submittedName>
        <fullName evidence="1">Uncharacterized protein</fullName>
    </submittedName>
</protein>
<gene>
    <name evidence="1" type="ORF">NOV18_30005</name>
</gene>
<keyword evidence="1" id="KW-0614">Plasmid</keyword>
<evidence type="ECO:0000313" key="2">
    <source>
        <dbReference type="Proteomes" id="UP001058744"/>
    </source>
</evidence>
<proteinExistence type="predicted"/>
<reference evidence="1" key="1">
    <citation type="submission" date="2022-07" db="EMBL/GenBank/DDBJ databases">
        <title>Complete genome of MD9.</title>
        <authorList>
            <person name="Cao G."/>
        </authorList>
    </citation>
    <scope>NUCLEOTIDE SEQUENCE</scope>
    <source>
        <strain evidence="1">MD9</strain>
        <plasmid evidence="1">pMD9A</plasmid>
    </source>
</reference>
<organism evidence="1 2">
    <name type="scientific">Pseudomonas asiatica</name>
    <dbReference type="NCBI Taxonomy" id="2219225"/>
    <lineage>
        <taxon>Bacteria</taxon>
        <taxon>Pseudomonadati</taxon>
        <taxon>Pseudomonadota</taxon>
        <taxon>Gammaproteobacteria</taxon>
        <taxon>Pseudomonadales</taxon>
        <taxon>Pseudomonadaceae</taxon>
        <taxon>Pseudomonas</taxon>
    </lineage>
</organism>
<dbReference type="RefSeq" id="WP_021018580.1">
    <property type="nucleotide sequence ID" value="NZ_CP101701.1"/>
</dbReference>
<accession>A0AAJ5I1B8</accession>
<dbReference type="Proteomes" id="UP001058744">
    <property type="component" value="Plasmid pMD9A"/>
</dbReference>